<dbReference type="InterPro" id="IPR011990">
    <property type="entry name" value="TPR-like_helical_dom_sf"/>
</dbReference>
<keyword evidence="1" id="KW-1133">Transmembrane helix</keyword>
<gene>
    <name evidence="2" type="ORF">CVV64_12395</name>
</gene>
<dbReference type="Gene3D" id="3.40.1000.10">
    <property type="entry name" value="Mog1/PsbP, alpha/beta/alpha sandwich"/>
    <property type="match status" value="1"/>
</dbReference>
<protein>
    <recommendedName>
        <fullName evidence="4">Tetratricopeptide repeat protein</fullName>
    </recommendedName>
</protein>
<accession>A0A2N1PNA8</accession>
<comment type="caution">
    <text evidence="2">The sequence shown here is derived from an EMBL/GenBank/DDBJ whole genome shotgun (WGS) entry which is preliminary data.</text>
</comment>
<dbReference type="Proteomes" id="UP000233256">
    <property type="component" value="Unassembled WGS sequence"/>
</dbReference>
<reference evidence="2 3" key="1">
    <citation type="journal article" date="2017" name="ISME J.">
        <title>Potential for microbial H2 and metal transformations associated with novel bacteria and archaea in deep terrestrial subsurface sediments.</title>
        <authorList>
            <person name="Hernsdorf A.W."/>
            <person name="Amano Y."/>
            <person name="Miyakawa K."/>
            <person name="Ise K."/>
            <person name="Suzuki Y."/>
            <person name="Anantharaman K."/>
            <person name="Probst A."/>
            <person name="Burstein D."/>
            <person name="Thomas B.C."/>
            <person name="Banfield J.F."/>
        </authorList>
    </citation>
    <scope>NUCLEOTIDE SEQUENCE [LARGE SCALE GENOMIC DNA]</scope>
    <source>
        <strain evidence="2">HGW-Wallbacteria-1</strain>
    </source>
</reference>
<keyword evidence="1" id="KW-0812">Transmembrane</keyword>
<dbReference type="EMBL" id="PGXC01000011">
    <property type="protein sequence ID" value="PKK89817.1"/>
    <property type="molecule type" value="Genomic_DNA"/>
</dbReference>
<feature type="transmembrane region" description="Helical" evidence="1">
    <location>
        <begin position="12"/>
        <end position="32"/>
    </location>
</feature>
<name>A0A2N1PNA8_9BACT</name>
<organism evidence="2 3">
    <name type="scientific">Candidatus Wallbacteria bacterium HGW-Wallbacteria-1</name>
    <dbReference type="NCBI Taxonomy" id="2013854"/>
    <lineage>
        <taxon>Bacteria</taxon>
        <taxon>Candidatus Walliibacteriota</taxon>
    </lineage>
</organism>
<proteinExistence type="predicted"/>
<sequence length="392" mass="42445">MISSQFQAAECYFFRTMVSLTGIMVLILSIYLGPCLAQSEEDLYFEAITIEETASTKADFTRATEAYMKILKKYPSSENGEMVGASLYALGEIFLLRLQRGAEARWAFEEIQRRLPGTSWVQRAEERLEELPGVKGQRPEALRTGRGELAGLTGGLGIGVYVTSGKAGDANLSSGRKGITAASSGLTAGDLGMALGMSIPESAVKRVEHTPNTAGENTDAAFFADLGIGLDGSISGGNLRYQNGNAGFSLEIPGPDWAVTEDVDNVADGMECMIFRNPSLSPNQSDHVPSFNVIVRHFESPVNAIRLLSVVKESVDKMANVSLISEKGRRIGGSLVIIRKYETTFDKRPLKQLQGLWAAGEKAFILTGTFDSARAPEAEDDFMGIIESFRVE</sequence>
<dbReference type="AlphaFoldDB" id="A0A2N1PNA8"/>
<evidence type="ECO:0000256" key="1">
    <source>
        <dbReference type="SAM" id="Phobius"/>
    </source>
</evidence>
<evidence type="ECO:0008006" key="4">
    <source>
        <dbReference type="Google" id="ProtNLM"/>
    </source>
</evidence>
<keyword evidence="1" id="KW-0472">Membrane</keyword>
<dbReference type="Gene3D" id="1.25.40.10">
    <property type="entry name" value="Tetratricopeptide repeat domain"/>
    <property type="match status" value="1"/>
</dbReference>
<evidence type="ECO:0000313" key="3">
    <source>
        <dbReference type="Proteomes" id="UP000233256"/>
    </source>
</evidence>
<evidence type="ECO:0000313" key="2">
    <source>
        <dbReference type="EMBL" id="PKK89817.1"/>
    </source>
</evidence>